<dbReference type="InterPro" id="IPR011765">
    <property type="entry name" value="Pept_M16_N"/>
</dbReference>
<dbReference type="Pfam" id="PF05193">
    <property type="entry name" value="Peptidase_M16_C"/>
    <property type="match status" value="2"/>
</dbReference>
<dbReference type="STRING" id="1300349.I603_1058"/>
<feature type="domain" description="Peptidase M16 C-terminal" evidence="5">
    <location>
        <begin position="230"/>
        <end position="405"/>
    </location>
</feature>
<proteinExistence type="inferred from homology"/>
<sequence length="973" mass="106140">MAMLSFRHATGVACFVLAFCAGHGSLGAQDTASASAMSAKDTNSQVEDQADLSRSSGLLPYESFQLENGLTVVFHVDRSDPVVAVNLTAHVGSAREVPGRTGFAHMFEHLLFLESENLGKGGLDRLSARIGGSGANGSTSRDRTNYLQTVPNNALEKMLWAEADKLGWFINTVTDPVLAKEKQVVKNEKRQGVDNRPYGHLFSVLRSNLYPSDHPYHWEVIGSLEDLQAATLEDVKTFYRNWYTPNNVTLVVAGDFDTAQARAWVERYFAEIPRGPEIAPLEPRSATLDTVKSFYHEDNFAEQPLLAMIWPAVPEYHPDSYPLAILAALLSDGKSAPLNQVLIDEQKLTAGVAAFTPTNELAGEFLLSVTAFEDIDLDRVAAAIKAGFARFEENGISEDALGRAKIEQEVAFYSGLQSVLGKSASLAQYSIFAGDPGFVDQDLANIQAVTAQDVMRVYRQYIKDRPFVAASFVPKGSPDLALAGAVKADVVEEQVVVGAEEEFDASIAATYEPTPSTFDRSIEPPAGASPVLATPDIWETQLANGLTVLGIEDKEIPLVEFTLSIDGGHLLDTPEKNGVANLLGEMMTRGTAKRTPAELEEAIAALGAEIEVVASDEAMLLRGETLARNFVPVMQLVTEILLEPRWDENEFALAKALTDSRILAQQTDPTQLADLAARYVTYGADDIRSRSALGSRTSLASLGLDDLKAFYAANLDPQIASFRIVGDVPQADVLAALAPLADAWPRGTAQRPAAQRPAVPDRAGIYFYDLPGAKQSVFMFTHPAMLRTDDDYYPATVANYRLGGGGFASRLTQELREGKGYTYGIFSAFNSTAREGRFDLFSQVRSNVTLEATELVRDILLDYAGTFTTEDLAVTKSFFINSKARQFESFRAKLGILADVDLYDLPYDYVARENEIVEAITVDEIRQLAQTYILPERMNYVIVGDAETQLGRLSVLGLGEPVVLNEAVDRLIR</sequence>
<dbReference type="AlphaFoldDB" id="A0A1A7BKB2"/>
<evidence type="ECO:0000313" key="7">
    <source>
        <dbReference type="Proteomes" id="UP000092484"/>
    </source>
</evidence>
<feature type="domain" description="Peptidase M16 N-terminal" evidence="4">
    <location>
        <begin position="72"/>
        <end position="210"/>
    </location>
</feature>
<dbReference type="Pfam" id="PF00675">
    <property type="entry name" value="Peptidase_M16"/>
    <property type="match status" value="2"/>
</dbReference>
<keyword evidence="2" id="KW-0645">Protease</keyword>
<dbReference type="GO" id="GO:0046872">
    <property type="term" value="F:metal ion binding"/>
    <property type="evidence" value="ECO:0007669"/>
    <property type="project" value="InterPro"/>
</dbReference>
<dbReference type="GO" id="GO:0008237">
    <property type="term" value="F:metallopeptidase activity"/>
    <property type="evidence" value="ECO:0007669"/>
    <property type="project" value="UniProtKB-KW"/>
</dbReference>
<dbReference type="InterPro" id="IPR011249">
    <property type="entry name" value="Metalloenz_LuxS/M16"/>
</dbReference>
<keyword evidence="2" id="KW-0378">Hydrolase</keyword>
<evidence type="ECO:0000256" key="3">
    <source>
        <dbReference type="SAM" id="SignalP"/>
    </source>
</evidence>
<dbReference type="EMBL" id="LZYB01000002">
    <property type="protein sequence ID" value="OBV11615.1"/>
    <property type="molecule type" value="Genomic_DNA"/>
</dbReference>
<evidence type="ECO:0000259" key="4">
    <source>
        <dbReference type="Pfam" id="PF00675"/>
    </source>
</evidence>
<organism evidence="6 7">
    <name type="scientific">Erythrobacter dokdonensis DSW-74</name>
    <dbReference type="NCBI Taxonomy" id="1300349"/>
    <lineage>
        <taxon>Bacteria</taxon>
        <taxon>Pseudomonadati</taxon>
        <taxon>Pseudomonadota</taxon>
        <taxon>Alphaproteobacteria</taxon>
        <taxon>Sphingomonadales</taxon>
        <taxon>Erythrobacteraceae</taxon>
        <taxon>Erythrobacter/Porphyrobacter group</taxon>
        <taxon>Erythrobacter</taxon>
    </lineage>
</organism>
<gene>
    <name evidence="6" type="ORF">I603_1058</name>
</gene>
<dbReference type="Proteomes" id="UP000092484">
    <property type="component" value="Unassembled WGS sequence"/>
</dbReference>
<comment type="caution">
    <text evidence="6">The sequence shown here is derived from an EMBL/GenBank/DDBJ whole genome shotgun (WGS) entry which is preliminary data.</text>
</comment>
<feature type="domain" description="Peptidase M16 N-terminal" evidence="4">
    <location>
        <begin position="552"/>
        <end position="669"/>
    </location>
</feature>
<feature type="signal peptide" evidence="3">
    <location>
        <begin position="1"/>
        <end position="28"/>
    </location>
</feature>
<evidence type="ECO:0000256" key="1">
    <source>
        <dbReference type="ARBA" id="ARBA00007261"/>
    </source>
</evidence>
<keyword evidence="7" id="KW-1185">Reference proteome</keyword>
<evidence type="ECO:0000256" key="2">
    <source>
        <dbReference type="ARBA" id="ARBA00023049"/>
    </source>
</evidence>
<accession>A0A1A7BKB2</accession>
<dbReference type="Gene3D" id="3.30.830.10">
    <property type="entry name" value="Metalloenzyme, LuxS/M16 peptidase-like"/>
    <property type="match status" value="4"/>
</dbReference>
<dbReference type="PANTHER" id="PTHR11851:SF49">
    <property type="entry name" value="MITOCHONDRIAL-PROCESSING PEPTIDASE SUBUNIT ALPHA"/>
    <property type="match status" value="1"/>
</dbReference>
<dbReference type="InterPro" id="IPR007863">
    <property type="entry name" value="Peptidase_M16_C"/>
</dbReference>
<name>A0A1A7BKB2_9SPHN</name>
<dbReference type="InterPro" id="IPR050361">
    <property type="entry name" value="MPP/UQCRC_Complex"/>
</dbReference>
<feature type="chain" id="PRO_5008355079" evidence="3">
    <location>
        <begin position="29"/>
        <end position="973"/>
    </location>
</feature>
<keyword evidence="3" id="KW-0732">Signal</keyword>
<comment type="similarity">
    <text evidence="1">Belongs to the peptidase M16 family.</text>
</comment>
<evidence type="ECO:0000313" key="6">
    <source>
        <dbReference type="EMBL" id="OBV11615.1"/>
    </source>
</evidence>
<feature type="domain" description="Peptidase M16 C-terminal" evidence="5">
    <location>
        <begin position="702"/>
        <end position="876"/>
    </location>
</feature>
<dbReference type="SUPFAM" id="SSF63411">
    <property type="entry name" value="LuxS/MPP-like metallohydrolase"/>
    <property type="match status" value="4"/>
</dbReference>
<evidence type="ECO:0000259" key="5">
    <source>
        <dbReference type="Pfam" id="PF05193"/>
    </source>
</evidence>
<dbReference type="PATRIC" id="fig|1300349.4.peg.1055"/>
<protein>
    <submittedName>
        <fullName evidence="6">Putative peptidase</fullName>
    </submittedName>
</protein>
<dbReference type="PANTHER" id="PTHR11851">
    <property type="entry name" value="METALLOPROTEASE"/>
    <property type="match status" value="1"/>
</dbReference>
<keyword evidence="2" id="KW-0482">Metalloprotease</keyword>
<reference evidence="6 7" key="1">
    <citation type="submission" date="2016-06" db="EMBL/GenBank/DDBJ databases">
        <title>Genome sequence of Porphyrobacter dokdonensis DSW-74.</title>
        <authorList>
            <person name="Kim J.F."/>
            <person name="Song J.Y."/>
        </authorList>
    </citation>
    <scope>NUCLEOTIDE SEQUENCE [LARGE SCALE GENOMIC DNA]</scope>
    <source>
        <strain evidence="6 7">DSW-74</strain>
    </source>
</reference>